<evidence type="ECO:0000313" key="1">
    <source>
        <dbReference type="EMBL" id="CAC5381694.1"/>
    </source>
</evidence>
<keyword evidence="2" id="KW-1185">Reference proteome</keyword>
<proteinExistence type="predicted"/>
<dbReference type="Proteomes" id="UP000507470">
    <property type="component" value="Unassembled WGS sequence"/>
</dbReference>
<protein>
    <submittedName>
        <fullName evidence="1">CRNS1</fullName>
        <ecNumber evidence="1">6.3.2.11</ecNumber>
    </submittedName>
</protein>
<dbReference type="EC" id="6.3.2.11" evidence="1"/>
<dbReference type="GO" id="GO:0035499">
    <property type="term" value="P:carnosine biosynthetic process"/>
    <property type="evidence" value="ECO:0007669"/>
    <property type="project" value="InterPro"/>
</dbReference>
<sequence>MTLYHFQDEITRKQEELAKKVEGYTTTVGSYTAWNTNVDLGPPDSTVSLTKDDVHIQDYYNALQYSLFENNLPETIDRTQIPRTRHPDTEVAIVVLASPVECLAILLEGGRQCPGEMLLVMSPTWLIKDKSNKGEGLHSLFVKKAIVFDRAGTSFIDVFEKPRQCTYFVNFFTRACTDGQRNDGVDIELNLDCPMSSSVDLCKYVDDKLFTRIWMAEAGVHYPETLAVVYKPAYEYNVPNDANIEVIVAENKQDVKNTIEDKVKHFLKLENIQSIGKIVVKPSGIMWHSSRCVSFHEVTNVEEICKAVMDLLTILEVENAVLIEAFYHPVESANPKLDQIDISESTLILSRAGLFVSSEFVNNLSICQSHRDQYGIYWKRGNTNQCKHPLHGPAKQKADRGINFNRAVEIYLLCGKIVLVGDGN</sequence>
<dbReference type="OrthoDB" id="6109609at2759"/>
<name>A0A6J8BFL8_MYTCO</name>
<gene>
    <name evidence="1" type="ORF">MCOR_17565</name>
</gene>
<dbReference type="EMBL" id="CACVKT020003090">
    <property type="protein sequence ID" value="CAC5381694.1"/>
    <property type="molecule type" value="Genomic_DNA"/>
</dbReference>
<reference evidence="1 2" key="1">
    <citation type="submission" date="2020-06" db="EMBL/GenBank/DDBJ databases">
        <authorList>
            <person name="Li R."/>
            <person name="Bekaert M."/>
        </authorList>
    </citation>
    <scope>NUCLEOTIDE SEQUENCE [LARGE SCALE GENOMIC DNA]</scope>
    <source>
        <strain evidence="2">wild</strain>
    </source>
</reference>
<organism evidence="1 2">
    <name type="scientific">Mytilus coruscus</name>
    <name type="common">Sea mussel</name>
    <dbReference type="NCBI Taxonomy" id="42192"/>
    <lineage>
        <taxon>Eukaryota</taxon>
        <taxon>Metazoa</taxon>
        <taxon>Spiralia</taxon>
        <taxon>Lophotrochozoa</taxon>
        <taxon>Mollusca</taxon>
        <taxon>Bivalvia</taxon>
        <taxon>Autobranchia</taxon>
        <taxon>Pteriomorphia</taxon>
        <taxon>Mytilida</taxon>
        <taxon>Mytiloidea</taxon>
        <taxon>Mytilidae</taxon>
        <taxon>Mytilinae</taxon>
        <taxon>Mytilus</taxon>
    </lineage>
</organism>
<dbReference type="GO" id="GO:0016887">
    <property type="term" value="F:ATP hydrolysis activity"/>
    <property type="evidence" value="ECO:0007669"/>
    <property type="project" value="InterPro"/>
</dbReference>
<dbReference type="PANTHER" id="PTHR48066">
    <property type="entry name" value="CARNOSINE SYNTHASE 1"/>
    <property type="match status" value="1"/>
</dbReference>
<dbReference type="PANTHER" id="PTHR48066:SF1">
    <property type="entry name" value="CARNOSINE SYNTHASE 1"/>
    <property type="match status" value="1"/>
</dbReference>
<dbReference type="AlphaFoldDB" id="A0A6J8BFL8"/>
<accession>A0A6J8BFL8</accession>
<dbReference type="GO" id="GO:0047730">
    <property type="term" value="F:carnosine synthase activity"/>
    <property type="evidence" value="ECO:0007669"/>
    <property type="project" value="UniProtKB-EC"/>
</dbReference>
<dbReference type="InterPro" id="IPR031046">
    <property type="entry name" value="CARNS1"/>
</dbReference>
<evidence type="ECO:0000313" key="2">
    <source>
        <dbReference type="Proteomes" id="UP000507470"/>
    </source>
</evidence>
<keyword evidence="1" id="KW-0436">Ligase</keyword>